<gene>
    <name evidence="2" type="ORF">METZ01_LOCUS282836</name>
</gene>
<organism evidence="2">
    <name type="scientific">marine metagenome</name>
    <dbReference type="NCBI Taxonomy" id="408172"/>
    <lineage>
        <taxon>unclassified sequences</taxon>
        <taxon>metagenomes</taxon>
        <taxon>ecological metagenomes</taxon>
    </lineage>
</organism>
<dbReference type="InterPro" id="IPR029039">
    <property type="entry name" value="Flavoprotein-like_sf"/>
</dbReference>
<dbReference type="Pfam" id="PF03358">
    <property type="entry name" value="FMN_red"/>
    <property type="match status" value="1"/>
</dbReference>
<reference evidence="2" key="1">
    <citation type="submission" date="2018-05" db="EMBL/GenBank/DDBJ databases">
        <authorList>
            <person name="Lanie J.A."/>
            <person name="Ng W.-L."/>
            <person name="Kazmierczak K.M."/>
            <person name="Andrzejewski T.M."/>
            <person name="Davidsen T.M."/>
            <person name="Wayne K.J."/>
            <person name="Tettelin H."/>
            <person name="Glass J.I."/>
            <person name="Rusch D."/>
            <person name="Podicherti R."/>
            <person name="Tsui H.-C.T."/>
            <person name="Winkler M.E."/>
        </authorList>
    </citation>
    <scope>NUCLEOTIDE SEQUENCE</scope>
</reference>
<feature type="domain" description="NADPH-dependent FMN reductase-like" evidence="1">
    <location>
        <begin position="3"/>
        <end position="64"/>
    </location>
</feature>
<dbReference type="GO" id="GO:0016491">
    <property type="term" value="F:oxidoreductase activity"/>
    <property type="evidence" value="ECO:0007669"/>
    <property type="project" value="InterPro"/>
</dbReference>
<evidence type="ECO:0000313" key="2">
    <source>
        <dbReference type="EMBL" id="SVC29982.1"/>
    </source>
</evidence>
<protein>
    <recommendedName>
        <fullName evidence="1">NADPH-dependent FMN reductase-like domain-containing protein</fullName>
    </recommendedName>
</protein>
<proteinExistence type="predicted"/>
<dbReference type="AlphaFoldDB" id="A0A382L3W0"/>
<feature type="non-terminal residue" evidence="2">
    <location>
        <position position="65"/>
    </location>
</feature>
<dbReference type="SUPFAM" id="SSF52218">
    <property type="entry name" value="Flavoproteins"/>
    <property type="match status" value="1"/>
</dbReference>
<sequence length="65" mass="7296">MSRFLTFSGSRREDSFNTAVVKLVSRELSKLSTQVTDLSLNNFELPLYEQTIENSDGLPDKAADL</sequence>
<dbReference type="InterPro" id="IPR005025">
    <property type="entry name" value="FMN_Rdtase-like_dom"/>
</dbReference>
<accession>A0A382L3W0</accession>
<evidence type="ECO:0000259" key="1">
    <source>
        <dbReference type="Pfam" id="PF03358"/>
    </source>
</evidence>
<dbReference type="Gene3D" id="3.40.50.360">
    <property type="match status" value="1"/>
</dbReference>
<name>A0A382L3W0_9ZZZZ</name>
<dbReference type="EMBL" id="UINC01083865">
    <property type="protein sequence ID" value="SVC29982.1"/>
    <property type="molecule type" value="Genomic_DNA"/>
</dbReference>